<feature type="transmembrane region" description="Helical" evidence="1">
    <location>
        <begin position="47"/>
        <end position="65"/>
    </location>
</feature>
<gene>
    <name evidence="3" type="ORF">FHW12_001842</name>
</gene>
<evidence type="ECO:0000313" key="3">
    <source>
        <dbReference type="EMBL" id="MBA8887628.1"/>
    </source>
</evidence>
<feature type="transmembrane region" description="Helical" evidence="1">
    <location>
        <begin position="353"/>
        <end position="374"/>
    </location>
</feature>
<comment type="caution">
    <text evidence="3">The sequence shown here is derived from an EMBL/GenBank/DDBJ whole genome shotgun (WGS) entry which is preliminary data.</text>
</comment>
<dbReference type="PANTHER" id="PTHR35793:SF2">
    <property type="entry name" value="INNER MEMBRANE PROTEIN YJIG"/>
    <property type="match status" value="1"/>
</dbReference>
<proteinExistence type="predicted"/>
<protein>
    <submittedName>
        <fullName evidence="3">Spore maturation protein SpmA</fullName>
    </submittedName>
</protein>
<feature type="transmembrane region" description="Helical" evidence="1">
    <location>
        <begin position="236"/>
        <end position="255"/>
    </location>
</feature>
<evidence type="ECO:0000256" key="1">
    <source>
        <dbReference type="SAM" id="Phobius"/>
    </source>
</evidence>
<feature type="domain" description="Nucleoside transporter/FeoB GTPase Gate" evidence="2">
    <location>
        <begin position="50"/>
        <end position="158"/>
    </location>
</feature>
<keyword evidence="1" id="KW-0472">Membrane</keyword>
<evidence type="ECO:0000259" key="2">
    <source>
        <dbReference type="Pfam" id="PF07670"/>
    </source>
</evidence>
<dbReference type="RefSeq" id="WP_182530679.1">
    <property type="nucleotide sequence ID" value="NZ_JACGXL010000002.1"/>
</dbReference>
<feature type="transmembrane region" description="Helical" evidence="1">
    <location>
        <begin position="203"/>
        <end position="230"/>
    </location>
</feature>
<keyword evidence="4" id="KW-1185">Reference proteome</keyword>
<feature type="domain" description="Nucleoside transporter/FeoB GTPase Gate" evidence="2">
    <location>
        <begin position="278"/>
        <end position="379"/>
    </location>
</feature>
<dbReference type="PIRSF" id="PIRSF036542">
    <property type="entry name" value="SpmA_SpmB"/>
    <property type="match status" value="1"/>
</dbReference>
<feature type="transmembrane region" description="Helical" evidence="1">
    <location>
        <begin position="386"/>
        <end position="408"/>
    </location>
</feature>
<organism evidence="3 4">
    <name type="scientific">Dokdonella fugitiva</name>
    <dbReference type="NCBI Taxonomy" id="328517"/>
    <lineage>
        <taxon>Bacteria</taxon>
        <taxon>Pseudomonadati</taxon>
        <taxon>Pseudomonadota</taxon>
        <taxon>Gammaproteobacteria</taxon>
        <taxon>Lysobacterales</taxon>
        <taxon>Rhodanobacteraceae</taxon>
        <taxon>Dokdonella</taxon>
    </lineage>
</organism>
<dbReference type="Pfam" id="PF07670">
    <property type="entry name" value="Gate"/>
    <property type="match status" value="2"/>
</dbReference>
<dbReference type="InterPro" id="IPR052549">
    <property type="entry name" value="SpmB"/>
</dbReference>
<keyword evidence="1" id="KW-0812">Transmembrane</keyword>
<dbReference type="Proteomes" id="UP000550401">
    <property type="component" value="Unassembled WGS sequence"/>
</dbReference>
<accession>A0A839F2A2</accession>
<dbReference type="GO" id="GO:0005886">
    <property type="term" value="C:plasma membrane"/>
    <property type="evidence" value="ECO:0007669"/>
    <property type="project" value="TreeGrafter"/>
</dbReference>
<dbReference type="PANTHER" id="PTHR35793">
    <property type="entry name" value="INNER MEMBRANE PROTEIN YJIG"/>
    <property type="match status" value="1"/>
</dbReference>
<sequence length="409" mass="43180">MLNRLWFGFFLVAALAALAQWLLGGNPGVFAAMVASLFDMAKLAVEVMILLFGTLTLWLGFLRIAEQAGLIERLARLLGPLFARLMPGVPRGHPAIGLITLNFAANVLGLDNAATPIGLRAMRELQTLNPSETTASDAQILFIVLNASSLTLLPVSVFMYRAQAGAHDPTLVFVPILLATSASTLAGLLAVAFMQKIKLRDPLVLVCLLAVAVLLSAFISVLLALPAAALAPLSSLLGNFTLFAIVFAFLAVGAWRKVPVYESFVEGARQGFEVARDLLPYLVAMLCAVGVLRASGALDFALDGVRGCVQALGLDARFVDALPTALVKPFSGSAARAMLIETMKTHGADSFPALLAATVQGSTETTFYVLAVYFGAVGIRRTRHAVGCALLADLAGVLASIAVCYWFFG</sequence>
<reference evidence="3 4" key="1">
    <citation type="submission" date="2020-07" db="EMBL/GenBank/DDBJ databases">
        <title>Genomic Encyclopedia of Type Strains, Phase IV (KMG-V): Genome sequencing to study the core and pangenomes of soil and plant-associated prokaryotes.</title>
        <authorList>
            <person name="Whitman W."/>
        </authorList>
    </citation>
    <scope>NUCLEOTIDE SEQUENCE [LARGE SCALE GENOMIC DNA]</scope>
    <source>
        <strain evidence="3 4">RH2WT43</strain>
    </source>
</reference>
<dbReference type="AlphaFoldDB" id="A0A839F2A2"/>
<feature type="transmembrane region" description="Helical" evidence="1">
    <location>
        <begin position="140"/>
        <end position="160"/>
    </location>
</feature>
<keyword evidence="1" id="KW-1133">Transmembrane helix</keyword>
<dbReference type="InterPro" id="IPR011415">
    <property type="entry name" value="SpmA_SpmB"/>
</dbReference>
<name>A0A839F2A2_9GAMM</name>
<dbReference type="InterPro" id="IPR011642">
    <property type="entry name" value="Gate_dom"/>
</dbReference>
<feature type="transmembrane region" description="Helical" evidence="1">
    <location>
        <begin position="172"/>
        <end position="191"/>
    </location>
</feature>
<feature type="transmembrane region" description="Helical" evidence="1">
    <location>
        <begin position="278"/>
        <end position="296"/>
    </location>
</feature>
<evidence type="ECO:0000313" key="4">
    <source>
        <dbReference type="Proteomes" id="UP000550401"/>
    </source>
</evidence>
<dbReference type="EMBL" id="JACGXL010000002">
    <property type="protein sequence ID" value="MBA8887628.1"/>
    <property type="molecule type" value="Genomic_DNA"/>
</dbReference>